<dbReference type="Gene3D" id="3.30.390.30">
    <property type="match status" value="1"/>
</dbReference>
<evidence type="ECO:0000259" key="11">
    <source>
        <dbReference type="Pfam" id="PF02852"/>
    </source>
</evidence>
<dbReference type="GO" id="GO:0016668">
    <property type="term" value="F:oxidoreductase activity, acting on a sulfur group of donors, NAD(P) as acceptor"/>
    <property type="evidence" value="ECO:0007669"/>
    <property type="project" value="InterPro"/>
</dbReference>
<name>A0A2W2BKI4_9HYPH</name>
<sequence length="469" mass="48591">MRARHFDIAVIGAGSGGLSAAAAAAQFGCRVVLFEAGDMGGDCLNTGCVPSKALIAAARQAQAMRTAARFGITPVAPTVDFAAVRAHVQRTIATLAPHDSQQRFEALGVSVIRAAAHFVNDRTVEARGEHYTARRFIIATGSRPAIPPIPGLAEVPYLTNETLFASETLPSHLLVIGGGAIGLEMAQAHRRLGSEVTVIEAAAPLAQDDPELAAVVLGHLAREGVGIITSAAVSRVSSSGGGITLEVGGRSITGSHLLVATGRRPNIEKLGLEAAGIAVTPRGITVDRGLRTSNRRAYAIGDVAGGRFTHEAGYQAGIVIRSALFGLPARATAAIPHVTYTDPELAQVGLTERQARAAHGDGVRVLRAPFSGNDRAVTEAEVEGLVKVITTRRGRILGAGIAGAGAGDLIQPWVLALQGRLKISALASSVLPYPTRGEASRRAAIGYFAGLASNRLLRHVMGLVSRIIP</sequence>
<dbReference type="PANTHER" id="PTHR43014">
    <property type="entry name" value="MERCURIC REDUCTASE"/>
    <property type="match status" value="1"/>
</dbReference>
<dbReference type="InterPro" id="IPR004099">
    <property type="entry name" value="Pyr_nucl-diS_OxRdtase_dimer"/>
</dbReference>
<evidence type="ECO:0000313" key="13">
    <source>
        <dbReference type="EMBL" id="PZF76729.1"/>
    </source>
</evidence>
<dbReference type="PANTHER" id="PTHR43014:SF2">
    <property type="entry name" value="MERCURIC REDUCTASE"/>
    <property type="match status" value="1"/>
</dbReference>
<feature type="domain" description="FAD/NAD(P)-binding" evidence="12">
    <location>
        <begin position="6"/>
        <end position="315"/>
    </location>
</feature>
<feature type="binding site" evidence="8">
    <location>
        <position position="302"/>
    </location>
    <ligand>
        <name>FAD</name>
        <dbReference type="ChEBI" id="CHEBI:57692"/>
    </ligand>
</feature>
<dbReference type="InterPro" id="IPR001100">
    <property type="entry name" value="Pyr_nuc-diS_OxRdtase"/>
</dbReference>
<dbReference type="Pfam" id="PF07992">
    <property type="entry name" value="Pyr_redox_2"/>
    <property type="match status" value="1"/>
</dbReference>
<comment type="cofactor">
    <cofactor evidence="8">
        <name>FAD</name>
        <dbReference type="ChEBI" id="CHEBI:57692"/>
    </cofactor>
    <text evidence="8">Binds 1 FAD per subunit.</text>
</comment>
<evidence type="ECO:0000256" key="10">
    <source>
        <dbReference type="RuleBase" id="RU003691"/>
    </source>
</evidence>
<comment type="caution">
    <text evidence="13">The sequence shown here is derived from an EMBL/GenBank/DDBJ whole genome shotgun (WGS) entry which is preliminary data.</text>
</comment>
<dbReference type="Proteomes" id="UP000248795">
    <property type="component" value="Unassembled WGS sequence"/>
</dbReference>
<feature type="binding site" evidence="8">
    <location>
        <begin position="140"/>
        <end position="142"/>
    </location>
    <ligand>
        <name>FAD</name>
        <dbReference type="ChEBI" id="CHEBI:57692"/>
    </ligand>
</feature>
<evidence type="ECO:0000256" key="8">
    <source>
        <dbReference type="PIRSR" id="PIRSR000350-3"/>
    </source>
</evidence>
<evidence type="ECO:0000256" key="7">
    <source>
        <dbReference type="ARBA" id="ARBA00023284"/>
    </source>
</evidence>
<protein>
    <submittedName>
        <fullName evidence="13">Dihydrolipoamide dehydrogenase</fullName>
    </submittedName>
</protein>
<dbReference type="AlphaFoldDB" id="A0A2W2BKI4"/>
<dbReference type="InterPro" id="IPR036188">
    <property type="entry name" value="FAD/NAD-bd_sf"/>
</dbReference>
<keyword evidence="14" id="KW-1185">Reference proteome</keyword>
<dbReference type="InterPro" id="IPR023753">
    <property type="entry name" value="FAD/NAD-binding_dom"/>
</dbReference>
<reference evidence="14" key="1">
    <citation type="submission" date="2018-06" db="EMBL/GenBank/DDBJ databases">
        <title>Aestuariibacter litoralis strain KCTC 52945T.</title>
        <authorList>
            <person name="Li X."/>
            <person name="Salam N."/>
            <person name="Li J.-L."/>
            <person name="Chen Y.-M."/>
            <person name="Yang Z.-W."/>
            <person name="Zhang L.-Y."/>
            <person name="Han M.-X."/>
            <person name="Xiao M."/>
            <person name="Li W.-J."/>
        </authorList>
    </citation>
    <scope>NUCLEOTIDE SEQUENCE [LARGE SCALE GENOMIC DNA]</scope>
    <source>
        <strain evidence="14">KCTC 52945</strain>
    </source>
</reference>
<keyword evidence="3 8" id="KW-0274">FAD</keyword>
<proteinExistence type="inferred from homology"/>
<dbReference type="Gene3D" id="3.50.50.60">
    <property type="entry name" value="FAD/NAD(P)-binding domain"/>
    <property type="match status" value="2"/>
</dbReference>
<accession>A0A2W2BKI4</accession>
<feature type="binding site" evidence="8">
    <location>
        <position position="200"/>
    </location>
    <ligand>
        <name>NAD(+)</name>
        <dbReference type="ChEBI" id="CHEBI:57540"/>
    </ligand>
</feature>
<dbReference type="SUPFAM" id="SSF55424">
    <property type="entry name" value="FAD/NAD-linked reductases, dimerisation (C-terminal) domain"/>
    <property type="match status" value="1"/>
</dbReference>
<keyword evidence="7 10" id="KW-0676">Redox-active center</keyword>
<feature type="binding site" evidence="8">
    <location>
        <position position="52"/>
    </location>
    <ligand>
        <name>FAD</name>
        <dbReference type="ChEBI" id="CHEBI:57692"/>
    </ligand>
</feature>
<evidence type="ECO:0000256" key="5">
    <source>
        <dbReference type="ARBA" id="ARBA00023002"/>
    </source>
</evidence>
<dbReference type="Pfam" id="PF02852">
    <property type="entry name" value="Pyr_redox_dim"/>
    <property type="match status" value="1"/>
</dbReference>
<dbReference type="PRINTS" id="PR00368">
    <property type="entry name" value="FADPNR"/>
</dbReference>
<dbReference type="FunFam" id="3.30.390.30:FF:000001">
    <property type="entry name" value="Dihydrolipoyl dehydrogenase"/>
    <property type="match status" value="1"/>
</dbReference>
<keyword evidence="4" id="KW-0521">NADP</keyword>
<evidence type="ECO:0000256" key="3">
    <source>
        <dbReference type="ARBA" id="ARBA00022827"/>
    </source>
</evidence>
<evidence type="ECO:0000256" key="1">
    <source>
        <dbReference type="ARBA" id="ARBA00007532"/>
    </source>
</evidence>
<dbReference type="GO" id="GO:0050660">
    <property type="term" value="F:flavin adenine dinucleotide binding"/>
    <property type="evidence" value="ECO:0007669"/>
    <property type="project" value="TreeGrafter"/>
</dbReference>
<dbReference type="RefSeq" id="WP_111198756.1">
    <property type="nucleotide sequence ID" value="NZ_QKVK01000005.1"/>
</dbReference>
<dbReference type="PRINTS" id="PR00411">
    <property type="entry name" value="PNDRDTASEI"/>
</dbReference>
<evidence type="ECO:0000313" key="14">
    <source>
        <dbReference type="Proteomes" id="UP000248795"/>
    </source>
</evidence>
<evidence type="ECO:0000256" key="4">
    <source>
        <dbReference type="ARBA" id="ARBA00022857"/>
    </source>
</evidence>
<feature type="binding site" evidence="8">
    <location>
        <begin position="177"/>
        <end position="184"/>
    </location>
    <ligand>
        <name>NAD(+)</name>
        <dbReference type="ChEBI" id="CHEBI:57540"/>
    </ligand>
</feature>
<keyword evidence="8" id="KW-0520">NAD</keyword>
<evidence type="ECO:0000256" key="6">
    <source>
        <dbReference type="ARBA" id="ARBA00023157"/>
    </source>
</evidence>
<dbReference type="SUPFAM" id="SSF51905">
    <property type="entry name" value="FAD/NAD(P)-binding domain"/>
    <property type="match status" value="1"/>
</dbReference>
<dbReference type="GO" id="GO:0003955">
    <property type="term" value="F:NAD(P)H dehydrogenase (quinone) activity"/>
    <property type="evidence" value="ECO:0007669"/>
    <property type="project" value="TreeGrafter"/>
</dbReference>
<keyword evidence="8" id="KW-0547">Nucleotide-binding</keyword>
<evidence type="ECO:0000256" key="2">
    <source>
        <dbReference type="ARBA" id="ARBA00022630"/>
    </source>
</evidence>
<gene>
    <name evidence="13" type="ORF">DK847_11980</name>
</gene>
<dbReference type="EMBL" id="QKVK01000005">
    <property type="protein sequence ID" value="PZF76729.1"/>
    <property type="molecule type" value="Genomic_DNA"/>
</dbReference>
<keyword evidence="5 10" id="KW-0560">Oxidoreductase</keyword>
<feature type="domain" description="Pyridine nucleotide-disulphide oxidoreductase dimerisation" evidence="11">
    <location>
        <begin position="335"/>
        <end position="443"/>
    </location>
</feature>
<keyword evidence="2 10" id="KW-0285">Flavoprotein</keyword>
<feature type="disulfide bond" description="Redox-active" evidence="9">
    <location>
        <begin position="43"/>
        <end position="48"/>
    </location>
</feature>
<evidence type="ECO:0000259" key="12">
    <source>
        <dbReference type="Pfam" id="PF07992"/>
    </source>
</evidence>
<keyword evidence="6" id="KW-1015">Disulfide bond</keyword>
<comment type="similarity">
    <text evidence="1 10">Belongs to the class-I pyridine nucleotide-disulfide oxidoreductase family.</text>
</comment>
<dbReference type="InterPro" id="IPR016156">
    <property type="entry name" value="FAD/NAD-linked_Rdtase_dimer_sf"/>
</dbReference>
<organism evidence="13 14">
    <name type="scientific">Aestuariivirga litoralis</name>
    <dbReference type="NCBI Taxonomy" id="2650924"/>
    <lineage>
        <taxon>Bacteria</taxon>
        <taxon>Pseudomonadati</taxon>
        <taxon>Pseudomonadota</taxon>
        <taxon>Alphaproteobacteria</taxon>
        <taxon>Hyphomicrobiales</taxon>
        <taxon>Aestuariivirgaceae</taxon>
        <taxon>Aestuariivirga</taxon>
    </lineage>
</organism>
<dbReference type="InterPro" id="IPR012999">
    <property type="entry name" value="Pyr_OxRdtase_I_AS"/>
</dbReference>
<feature type="binding site" evidence="8">
    <location>
        <position position="262"/>
    </location>
    <ligand>
        <name>NAD(+)</name>
        <dbReference type="ChEBI" id="CHEBI:57540"/>
    </ligand>
</feature>
<dbReference type="PROSITE" id="PS00076">
    <property type="entry name" value="PYRIDINE_REDOX_1"/>
    <property type="match status" value="1"/>
</dbReference>
<dbReference type="PIRSF" id="PIRSF000350">
    <property type="entry name" value="Mercury_reductase_MerA"/>
    <property type="match status" value="1"/>
</dbReference>
<evidence type="ECO:0000256" key="9">
    <source>
        <dbReference type="PIRSR" id="PIRSR000350-4"/>
    </source>
</evidence>